<dbReference type="OrthoDB" id="5048244at2759"/>
<feature type="chain" id="PRO_5018054365" evidence="1">
    <location>
        <begin position="21"/>
        <end position="180"/>
    </location>
</feature>
<name>A0A3M2S0T5_9HYPO</name>
<evidence type="ECO:0000256" key="1">
    <source>
        <dbReference type="SAM" id="SignalP"/>
    </source>
</evidence>
<accession>A0A3M2S0T5</accession>
<proteinExistence type="predicted"/>
<organism evidence="2 3">
    <name type="scientific">Fusarium kuroshium</name>
    <dbReference type="NCBI Taxonomy" id="2010991"/>
    <lineage>
        <taxon>Eukaryota</taxon>
        <taxon>Fungi</taxon>
        <taxon>Dikarya</taxon>
        <taxon>Ascomycota</taxon>
        <taxon>Pezizomycotina</taxon>
        <taxon>Sordariomycetes</taxon>
        <taxon>Hypocreomycetidae</taxon>
        <taxon>Hypocreales</taxon>
        <taxon>Nectriaceae</taxon>
        <taxon>Fusarium</taxon>
        <taxon>Fusarium solani species complex</taxon>
    </lineage>
</organism>
<comment type="caution">
    <text evidence="2">The sequence shown here is derived from an EMBL/GenBank/DDBJ whole genome shotgun (WGS) entry which is preliminary data.</text>
</comment>
<keyword evidence="1" id="KW-0732">Signal</keyword>
<evidence type="ECO:0000313" key="2">
    <source>
        <dbReference type="EMBL" id="RMJ11099.1"/>
    </source>
</evidence>
<gene>
    <name evidence="2" type="ORF">CDV36_009259</name>
</gene>
<keyword evidence="3" id="KW-1185">Reference proteome</keyword>
<sequence>MYFTKLALLVTALGASMILAASSPEKTEDDFGEIGSLSTDVQRAIERMPVLGYDASSVHDLFTATAGLVNGISDINEANADAQAGDFDDQEKKDVCRSVHRTRYTQGTLIKLVGDQAERISQWPLSPEIGKLLSVYDREMPKFLDEVNSRLNDCSDAYKQRLEENIKTAKAQYDAITPKA</sequence>
<dbReference type="EMBL" id="NKUJ01000179">
    <property type="protein sequence ID" value="RMJ11099.1"/>
    <property type="molecule type" value="Genomic_DNA"/>
</dbReference>
<dbReference type="AlphaFoldDB" id="A0A3M2S0T5"/>
<dbReference type="Proteomes" id="UP000277212">
    <property type="component" value="Unassembled WGS sequence"/>
</dbReference>
<reference evidence="2 3" key="1">
    <citation type="submission" date="2017-06" db="EMBL/GenBank/DDBJ databases">
        <title>Comparative genomic analysis of Ambrosia Fusariam Clade fungi.</title>
        <authorList>
            <person name="Stajich J.E."/>
            <person name="Carrillo J."/>
            <person name="Kijimoto T."/>
            <person name="Eskalen A."/>
            <person name="O'Donnell K."/>
            <person name="Kasson M."/>
        </authorList>
    </citation>
    <scope>NUCLEOTIDE SEQUENCE [LARGE SCALE GENOMIC DNA]</scope>
    <source>
        <strain evidence="2">UCR3666</strain>
    </source>
</reference>
<feature type="signal peptide" evidence="1">
    <location>
        <begin position="1"/>
        <end position="20"/>
    </location>
</feature>
<protein>
    <submittedName>
        <fullName evidence="2">Uncharacterized protein</fullName>
    </submittedName>
</protein>
<evidence type="ECO:0000313" key="3">
    <source>
        <dbReference type="Proteomes" id="UP000277212"/>
    </source>
</evidence>